<evidence type="ECO:0000313" key="2">
    <source>
        <dbReference type="EMBL" id="KAJ7676294.1"/>
    </source>
</evidence>
<feature type="region of interest" description="Disordered" evidence="1">
    <location>
        <begin position="196"/>
        <end position="240"/>
    </location>
</feature>
<reference evidence="2" key="1">
    <citation type="submission" date="2023-03" db="EMBL/GenBank/DDBJ databases">
        <title>Massive genome expansion in bonnet fungi (Mycena s.s.) driven by repeated elements and novel gene families across ecological guilds.</title>
        <authorList>
            <consortium name="Lawrence Berkeley National Laboratory"/>
            <person name="Harder C.B."/>
            <person name="Miyauchi S."/>
            <person name="Viragh M."/>
            <person name="Kuo A."/>
            <person name="Thoen E."/>
            <person name="Andreopoulos B."/>
            <person name="Lu D."/>
            <person name="Skrede I."/>
            <person name="Drula E."/>
            <person name="Henrissat B."/>
            <person name="Morin E."/>
            <person name="Kohler A."/>
            <person name="Barry K."/>
            <person name="LaButti K."/>
            <person name="Morin E."/>
            <person name="Salamov A."/>
            <person name="Lipzen A."/>
            <person name="Mereny Z."/>
            <person name="Hegedus B."/>
            <person name="Baldrian P."/>
            <person name="Stursova M."/>
            <person name="Weitz H."/>
            <person name="Taylor A."/>
            <person name="Grigoriev I.V."/>
            <person name="Nagy L.G."/>
            <person name="Martin F."/>
            <person name="Kauserud H."/>
        </authorList>
    </citation>
    <scope>NUCLEOTIDE SEQUENCE</scope>
    <source>
        <strain evidence="2">CBHHK067</strain>
    </source>
</reference>
<sequence length="240" mass="26862">MTTEPQDRQREFHLQIMHDFIADVLISQSKLNNMLSVPPFDFAAWKASVDWPLPASTVNYRVLQGISRLGSAILLFIHKGGVTLSGYESTLIHSGFTRSPIPGQIFKLMPMSTAFPLNSHQTFGLLLYQASSTSVIGPASYQPWTIINNWVAENFDGVTRKVVAKARDLARARDVINQNLPDVFVELNAFWTANPQSIDTQNSDTHARDEGSQPQVEEARAQVEEGYEDQYESEDMDISS</sequence>
<keyword evidence="3" id="KW-1185">Reference proteome</keyword>
<organism evidence="2 3">
    <name type="scientific">Mycena rosella</name>
    <name type="common">Pink bonnet</name>
    <name type="synonym">Agaricus rosellus</name>
    <dbReference type="NCBI Taxonomy" id="1033263"/>
    <lineage>
        <taxon>Eukaryota</taxon>
        <taxon>Fungi</taxon>
        <taxon>Dikarya</taxon>
        <taxon>Basidiomycota</taxon>
        <taxon>Agaricomycotina</taxon>
        <taxon>Agaricomycetes</taxon>
        <taxon>Agaricomycetidae</taxon>
        <taxon>Agaricales</taxon>
        <taxon>Marasmiineae</taxon>
        <taxon>Mycenaceae</taxon>
        <taxon>Mycena</taxon>
    </lineage>
</organism>
<proteinExistence type="predicted"/>
<accession>A0AAD7G888</accession>
<gene>
    <name evidence="2" type="ORF">B0H17DRAFT_1140015</name>
</gene>
<dbReference type="EMBL" id="JARKIE010000144">
    <property type="protein sequence ID" value="KAJ7676294.1"/>
    <property type="molecule type" value="Genomic_DNA"/>
</dbReference>
<name>A0AAD7G888_MYCRO</name>
<dbReference type="AlphaFoldDB" id="A0AAD7G888"/>
<dbReference type="Proteomes" id="UP001221757">
    <property type="component" value="Unassembled WGS sequence"/>
</dbReference>
<evidence type="ECO:0000256" key="1">
    <source>
        <dbReference type="SAM" id="MobiDB-lite"/>
    </source>
</evidence>
<protein>
    <submittedName>
        <fullName evidence="2">Uncharacterized protein</fullName>
    </submittedName>
</protein>
<comment type="caution">
    <text evidence="2">The sequence shown here is derived from an EMBL/GenBank/DDBJ whole genome shotgun (WGS) entry which is preliminary data.</text>
</comment>
<feature type="compositionally biased region" description="Acidic residues" evidence="1">
    <location>
        <begin position="225"/>
        <end position="240"/>
    </location>
</feature>
<evidence type="ECO:0000313" key="3">
    <source>
        <dbReference type="Proteomes" id="UP001221757"/>
    </source>
</evidence>
<feature type="compositionally biased region" description="Basic and acidic residues" evidence="1">
    <location>
        <begin position="205"/>
        <end position="223"/>
    </location>
</feature>